<evidence type="ECO:0000313" key="1">
    <source>
        <dbReference type="EMBL" id="KAK9008866.1"/>
    </source>
</evidence>
<accession>A0ABR2R7E2</accession>
<reference evidence="1 2" key="1">
    <citation type="journal article" date="2024" name="G3 (Bethesda)">
        <title>Genome assembly of Hibiscus sabdariffa L. provides insights into metabolisms of medicinal natural products.</title>
        <authorList>
            <person name="Kim T."/>
        </authorList>
    </citation>
    <scope>NUCLEOTIDE SEQUENCE [LARGE SCALE GENOMIC DNA]</scope>
    <source>
        <strain evidence="1">TK-2024</strain>
        <tissue evidence="1">Old leaves</tissue>
    </source>
</reference>
<gene>
    <name evidence="1" type="ORF">V6N11_080343</name>
</gene>
<proteinExistence type="predicted"/>
<organism evidence="1 2">
    <name type="scientific">Hibiscus sabdariffa</name>
    <name type="common">roselle</name>
    <dbReference type="NCBI Taxonomy" id="183260"/>
    <lineage>
        <taxon>Eukaryota</taxon>
        <taxon>Viridiplantae</taxon>
        <taxon>Streptophyta</taxon>
        <taxon>Embryophyta</taxon>
        <taxon>Tracheophyta</taxon>
        <taxon>Spermatophyta</taxon>
        <taxon>Magnoliopsida</taxon>
        <taxon>eudicotyledons</taxon>
        <taxon>Gunneridae</taxon>
        <taxon>Pentapetalae</taxon>
        <taxon>rosids</taxon>
        <taxon>malvids</taxon>
        <taxon>Malvales</taxon>
        <taxon>Malvaceae</taxon>
        <taxon>Malvoideae</taxon>
        <taxon>Hibiscus</taxon>
    </lineage>
</organism>
<sequence length="125" mass="14188">MASTNFSARYTMIVAKNRWEEQGFFFDESQVNYGLEHNSASEDHATVRGRRVPANAASINAILGLPDNDPSFYAMLGAFEEEDFEQIKDYLCEEGTAWNITGRNPHSVSHLILRPEAKLWNSFVK</sequence>
<name>A0ABR2R7E2_9ROSI</name>
<dbReference type="EMBL" id="JBBPBN010000025">
    <property type="protein sequence ID" value="KAK9008866.1"/>
    <property type="molecule type" value="Genomic_DNA"/>
</dbReference>
<comment type="caution">
    <text evidence="1">The sequence shown here is derived from an EMBL/GenBank/DDBJ whole genome shotgun (WGS) entry which is preliminary data.</text>
</comment>
<keyword evidence="2" id="KW-1185">Reference proteome</keyword>
<protein>
    <submittedName>
        <fullName evidence="1">Uncharacterized protein</fullName>
    </submittedName>
</protein>
<evidence type="ECO:0000313" key="2">
    <source>
        <dbReference type="Proteomes" id="UP001396334"/>
    </source>
</evidence>
<dbReference type="Proteomes" id="UP001396334">
    <property type="component" value="Unassembled WGS sequence"/>
</dbReference>